<dbReference type="STRING" id="1531966.A0A0A1SRV6"/>
<proteinExistence type="predicted"/>
<reference evidence="3 4" key="1">
    <citation type="journal article" date="2015" name="Genome Announc.">
        <title>Draft Genome Sequence and Gene Annotation of the Entomopathogenic Fungus Verticillium hemipterigenum.</title>
        <authorList>
            <person name="Horn F."/>
            <person name="Habel A."/>
            <person name="Scharf D.H."/>
            <person name="Dworschak J."/>
            <person name="Brakhage A.A."/>
            <person name="Guthke R."/>
            <person name="Hertweck C."/>
            <person name="Linde J."/>
        </authorList>
    </citation>
    <scope>NUCLEOTIDE SEQUENCE [LARGE SCALE GENOMIC DNA]</scope>
</reference>
<evidence type="ECO:0000256" key="1">
    <source>
        <dbReference type="SAM" id="MobiDB-lite"/>
    </source>
</evidence>
<feature type="transmembrane region" description="Helical" evidence="2">
    <location>
        <begin position="226"/>
        <end position="244"/>
    </location>
</feature>
<evidence type="ECO:0000256" key="2">
    <source>
        <dbReference type="SAM" id="Phobius"/>
    </source>
</evidence>
<feature type="transmembrane region" description="Helical" evidence="2">
    <location>
        <begin position="364"/>
        <end position="387"/>
    </location>
</feature>
<organism evidence="3 4">
    <name type="scientific">[Torrubiella] hemipterigena</name>
    <dbReference type="NCBI Taxonomy" id="1531966"/>
    <lineage>
        <taxon>Eukaryota</taxon>
        <taxon>Fungi</taxon>
        <taxon>Dikarya</taxon>
        <taxon>Ascomycota</taxon>
        <taxon>Pezizomycotina</taxon>
        <taxon>Sordariomycetes</taxon>
        <taxon>Hypocreomycetidae</taxon>
        <taxon>Hypocreales</taxon>
        <taxon>Clavicipitaceae</taxon>
        <taxon>Clavicipitaceae incertae sedis</taxon>
        <taxon>'Torrubiella' clade</taxon>
    </lineage>
</organism>
<feature type="transmembrane region" description="Helical" evidence="2">
    <location>
        <begin position="181"/>
        <end position="206"/>
    </location>
</feature>
<dbReference type="AlphaFoldDB" id="A0A0A1SRV6"/>
<dbReference type="HOGENOM" id="CLU_425133_0_0_1"/>
<dbReference type="Proteomes" id="UP000039046">
    <property type="component" value="Unassembled WGS sequence"/>
</dbReference>
<accession>A0A0A1SRV6</accession>
<feature type="transmembrane region" description="Helical" evidence="2">
    <location>
        <begin position="138"/>
        <end position="160"/>
    </location>
</feature>
<keyword evidence="2" id="KW-0472">Membrane</keyword>
<name>A0A0A1SRV6_9HYPO</name>
<feature type="region of interest" description="Disordered" evidence="1">
    <location>
        <begin position="1"/>
        <end position="62"/>
    </location>
</feature>
<gene>
    <name evidence="3" type="ORF">VHEMI03157</name>
</gene>
<sequence>MPDEHQPAHELSAAAAAPPAAAPSPVSSAAAHSTPSAQVSPEAARAAIVPPPATQAEQYQNQAHVVPEQPTAELDSENGHVANKQAPADYYPAEPNSWKWAKLTLYTLCALLAIGTLGCAAYMKAVPARFYIRDSMNGLSVFAICLSIFTLVFIGLELAFRYIPGIKQANGLNPTVGTAGWFLIWSSMACIAGFWGFHFGDLGYYVLFDDYLDYHETAKGRFRAEFAGLIFSGILTILSFVIWVRCCEEANRRNGTVVPATSGAAQERSSVLKSGWGLYKLGLNVAAFVLCVLGAGLSLGFWSASPYRGDSDMPYYSRNFYGEYSDPMAWVSIVFFIAMIWIIADFITLAARKLKGAIHPGAHVGVWLIVWIAMIIVCSFTFVVASWPVDVCGDNTTGRGGSSSGSSSSGSSSYGSSSSGDDDYTNRYYYDDECATRTQLSLASGIAAVSFLVYALVTFLFFTACADTHIRNTNKVVPVVYVPVVPQQQALQPVQLANGQTAMAMVYPTPPQPMYQQHPQQPYMQPQQQQAYMQPAHAPQPSGSGSQQAGQVKEYYGTAH</sequence>
<protein>
    <submittedName>
        <fullName evidence="3">Uncharacterized protein</fullName>
    </submittedName>
</protein>
<feature type="transmembrane region" description="Helical" evidence="2">
    <location>
        <begin position="103"/>
        <end position="123"/>
    </location>
</feature>
<feature type="compositionally biased region" description="Low complexity" evidence="1">
    <location>
        <begin position="404"/>
        <end position="419"/>
    </location>
</feature>
<feature type="compositionally biased region" description="Low complexity" evidence="1">
    <location>
        <begin position="514"/>
        <end position="551"/>
    </location>
</feature>
<keyword evidence="4" id="KW-1185">Reference proteome</keyword>
<evidence type="ECO:0000313" key="4">
    <source>
        <dbReference type="Proteomes" id="UP000039046"/>
    </source>
</evidence>
<feature type="region of interest" description="Disordered" evidence="1">
    <location>
        <begin position="510"/>
        <end position="560"/>
    </location>
</feature>
<dbReference type="EMBL" id="CDHN01000001">
    <property type="protein sequence ID" value="CEJ83133.1"/>
    <property type="molecule type" value="Genomic_DNA"/>
</dbReference>
<feature type="compositionally biased region" description="Low complexity" evidence="1">
    <location>
        <begin position="9"/>
        <end position="37"/>
    </location>
</feature>
<feature type="transmembrane region" description="Helical" evidence="2">
    <location>
        <begin position="328"/>
        <end position="352"/>
    </location>
</feature>
<feature type="transmembrane region" description="Helical" evidence="2">
    <location>
        <begin position="281"/>
        <end position="304"/>
    </location>
</feature>
<keyword evidence="2" id="KW-0812">Transmembrane</keyword>
<feature type="transmembrane region" description="Helical" evidence="2">
    <location>
        <begin position="446"/>
        <end position="466"/>
    </location>
</feature>
<keyword evidence="2" id="KW-1133">Transmembrane helix</keyword>
<evidence type="ECO:0000313" key="3">
    <source>
        <dbReference type="EMBL" id="CEJ83133.1"/>
    </source>
</evidence>
<dbReference type="OrthoDB" id="4961100at2759"/>
<feature type="region of interest" description="Disordered" evidence="1">
    <location>
        <begin position="397"/>
        <end position="420"/>
    </location>
</feature>